<evidence type="ECO:0000313" key="2">
    <source>
        <dbReference type="EMBL" id="KAF8434356.1"/>
    </source>
</evidence>
<comment type="caution">
    <text evidence="2">The sequence shown here is derived from an EMBL/GenBank/DDBJ whole genome shotgun (WGS) entry which is preliminary data.</text>
</comment>
<proteinExistence type="predicted"/>
<evidence type="ECO:0000259" key="1">
    <source>
        <dbReference type="Pfam" id="PF26138"/>
    </source>
</evidence>
<dbReference type="InterPro" id="IPR058353">
    <property type="entry name" value="DUF8040"/>
</dbReference>
<gene>
    <name evidence="2" type="ORF">L210DRAFT_3326568</name>
</gene>
<reference evidence="2" key="2">
    <citation type="journal article" date="2020" name="Nat. Commun.">
        <title>Large-scale genome sequencing of mycorrhizal fungi provides insights into the early evolution of symbiotic traits.</title>
        <authorList>
            <person name="Miyauchi S."/>
            <person name="Kiss E."/>
            <person name="Kuo A."/>
            <person name="Drula E."/>
            <person name="Kohler A."/>
            <person name="Sanchez-Garcia M."/>
            <person name="Morin E."/>
            <person name="Andreopoulos B."/>
            <person name="Barry K.W."/>
            <person name="Bonito G."/>
            <person name="Buee M."/>
            <person name="Carver A."/>
            <person name="Chen C."/>
            <person name="Cichocki N."/>
            <person name="Clum A."/>
            <person name="Culley D."/>
            <person name="Crous P.W."/>
            <person name="Fauchery L."/>
            <person name="Girlanda M."/>
            <person name="Hayes R.D."/>
            <person name="Keri Z."/>
            <person name="LaButti K."/>
            <person name="Lipzen A."/>
            <person name="Lombard V."/>
            <person name="Magnuson J."/>
            <person name="Maillard F."/>
            <person name="Murat C."/>
            <person name="Nolan M."/>
            <person name="Ohm R.A."/>
            <person name="Pangilinan J."/>
            <person name="Pereira M.F."/>
            <person name="Perotto S."/>
            <person name="Peter M."/>
            <person name="Pfister S."/>
            <person name="Riley R."/>
            <person name="Sitrit Y."/>
            <person name="Stielow J.B."/>
            <person name="Szollosi G."/>
            <person name="Zifcakova L."/>
            <person name="Stursova M."/>
            <person name="Spatafora J.W."/>
            <person name="Tedersoo L."/>
            <person name="Vaario L.M."/>
            <person name="Yamada A."/>
            <person name="Yan M."/>
            <person name="Wang P."/>
            <person name="Xu J."/>
            <person name="Bruns T."/>
            <person name="Baldrian P."/>
            <person name="Vilgalys R."/>
            <person name="Dunand C."/>
            <person name="Henrissat B."/>
            <person name="Grigoriev I.V."/>
            <person name="Hibbett D."/>
            <person name="Nagy L.G."/>
            <person name="Martin F.M."/>
        </authorList>
    </citation>
    <scope>NUCLEOTIDE SEQUENCE</scope>
    <source>
        <strain evidence="2">BED1</strain>
    </source>
</reference>
<dbReference type="Proteomes" id="UP001194468">
    <property type="component" value="Unassembled WGS sequence"/>
</dbReference>
<sequence>VFLTPTAPIPYHTSILTSEGWMLELLNGHPNRIRTCLGVNHDIFNQLVCALRNHGVLDSRRRISVEEQLGIFLY</sequence>
<feature type="non-terminal residue" evidence="2">
    <location>
        <position position="74"/>
    </location>
</feature>
<evidence type="ECO:0000313" key="3">
    <source>
        <dbReference type="Proteomes" id="UP001194468"/>
    </source>
</evidence>
<dbReference type="EMBL" id="WHUW01000029">
    <property type="protein sequence ID" value="KAF8434356.1"/>
    <property type="molecule type" value="Genomic_DNA"/>
</dbReference>
<protein>
    <recommendedName>
        <fullName evidence="1">DUF8040 domain-containing protein</fullName>
    </recommendedName>
</protein>
<reference evidence="2" key="1">
    <citation type="submission" date="2019-10" db="EMBL/GenBank/DDBJ databases">
        <authorList>
            <consortium name="DOE Joint Genome Institute"/>
            <person name="Kuo A."/>
            <person name="Miyauchi S."/>
            <person name="Kiss E."/>
            <person name="Drula E."/>
            <person name="Kohler A."/>
            <person name="Sanchez-Garcia M."/>
            <person name="Andreopoulos B."/>
            <person name="Barry K.W."/>
            <person name="Bonito G."/>
            <person name="Buee M."/>
            <person name="Carver A."/>
            <person name="Chen C."/>
            <person name="Cichocki N."/>
            <person name="Clum A."/>
            <person name="Culley D."/>
            <person name="Crous P.W."/>
            <person name="Fauchery L."/>
            <person name="Girlanda M."/>
            <person name="Hayes R."/>
            <person name="Keri Z."/>
            <person name="LaButti K."/>
            <person name="Lipzen A."/>
            <person name="Lombard V."/>
            <person name="Magnuson J."/>
            <person name="Maillard F."/>
            <person name="Morin E."/>
            <person name="Murat C."/>
            <person name="Nolan M."/>
            <person name="Ohm R."/>
            <person name="Pangilinan J."/>
            <person name="Pereira M."/>
            <person name="Perotto S."/>
            <person name="Peter M."/>
            <person name="Riley R."/>
            <person name="Sitrit Y."/>
            <person name="Stielow B."/>
            <person name="Szollosi G."/>
            <person name="Zifcakova L."/>
            <person name="Stursova M."/>
            <person name="Spatafora J.W."/>
            <person name="Tedersoo L."/>
            <person name="Vaario L.-M."/>
            <person name="Yamada A."/>
            <person name="Yan M."/>
            <person name="Wang P."/>
            <person name="Xu J."/>
            <person name="Bruns T."/>
            <person name="Baldrian P."/>
            <person name="Vilgalys R."/>
            <person name="Henrissat B."/>
            <person name="Grigoriev I.V."/>
            <person name="Hibbett D."/>
            <person name="Nagy L.G."/>
            <person name="Martin F.M."/>
        </authorList>
    </citation>
    <scope>NUCLEOTIDE SEQUENCE</scope>
    <source>
        <strain evidence="2">BED1</strain>
    </source>
</reference>
<organism evidence="2 3">
    <name type="scientific">Boletus edulis BED1</name>
    <dbReference type="NCBI Taxonomy" id="1328754"/>
    <lineage>
        <taxon>Eukaryota</taxon>
        <taxon>Fungi</taxon>
        <taxon>Dikarya</taxon>
        <taxon>Basidiomycota</taxon>
        <taxon>Agaricomycotina</taxon>
        <taxon>Agaricomycetes</taxon>
        <taxon>Agaricomycetidae</taxon>
        <taxon>Boletales</taxon>
        <taxon>Boletineae</taxon>
        <taxon>Boletaceae</taxon>
        <taxon>Boletoideae</taxon>
        <taxon>Boletus</taxon>
    </lineage>
</organism>
<feature type="domain" description="DUF8040" evidence="1">
    <location>
        <begin position="13"/>
        <end position="74"/>
    </location>
</feature>
<accession>A0AAD4BML8</accession>
<dbReference type="Pfam" id="PF26138">
    <property type="entry name" value="DUF8040"/>
    <property type="match status" value="1"/>
</dbReference>
<feature type="non-terminal residue" evidence="2">
    <location>
        <position position="1"/>
    </location>
</feature>
<keyword evidence="3" id="KW-1185">Reference proteome</keyword>
<dbReference type="AlphaFoldDB" id="A0AAD4BML8"/>
<name>A0AAD4BML8_BOLED</name>